<evidence type="ECO:0000313" key="11">
    <source>
        <dbReference type="EMBL" id="SDZ18521.1"/>
    </source>
</evidence>
<evidence type="ECO:0000313" key="12">
    <source>
        <dbReference type="Proteomes" id="UP000199663"/>
    </source>
</evidence>
<dbReference type="Proteomes" id="UP000199663">
    <property type="component" value="Unassembled WGS sequence"/>
</dbReference>
<comment type="catalytic activity">
    <reaction evidence="1">
        <text>Hydrolysis of DNA containing ring-opened 7-methylguanine residues, releasing 2,6-diamino-4-hydroxy-5-(N-methyl)formamidopyrimidine.</text>
        <dbReference type="EC" id="3.2.2.23"/>
    </reaction>
</comment>
<evidence type="ECO:0000256" key="7">
    <source>
        <dbReference type="ARBA" id="ARBA00023239"/>
    </source>
</evidence>
<dbReference type="Pfam" id="PF06831">
    <property type="entry name" value="H2TH"/>
    <property type="match status" value="1"/>
</dbReference>
<keyword evidence="8" id="KW-0511">Multifunctional enzyme</keyword>
<keyword evidence="9" id="KW-0326">Glycosidase</keyword>
<dbReference type="Gene3D" id="1.10.8.50">
    <property type="match status" value="1"/>
</dbReference>
<organism evidence="11 12">
    <name type="scientific">Rhodonellum ikkaensis</name>
    <dbReference type="NCBI Taxonomy" id="336829"/>
    <lineage>
        <taxon>Bacteria</taxon>
        <taxon>Pseudomonadati</taxon>
        <taxon>Bacteroidota</taxon>
        <taxon>Cytophagia</taxon>
        <taxon>Cytophagales</taxon>
        <taxon>Cytophagaceae</taxon>
        <taxon>Rhodonellum</taxon>
    </lineage>
</organism>
<accession>A0A1H3QZK1</accession>
<dbReference type="PANTHER" id="PTHR22993">
    <property type="entry name" value="FORMAMIDOPYRIMIDINE-DNA GLYCOSYLASE"/>
    <property type="match status" value="1"/>
</dbReference>
<name>A0A1H3QZK1_9BACT</name>
<evidence type="ECO:0000256" key="6">
    <source>
        <dbReference type="ARBA" id="ARBA00023204"/>
    </source>
</evidence>
<keyword evidence="3" id="KW-0227">DNA damage</keyword>
<evidence type="ECO:0000256" key="9">
    <source>
        <dbReference type="ARBA" id="ARBA00023295"/>
    </source>
</evidence>
<evidence type="ECO:0000256" key="5">
    <source>
        <dbReference type="ARBA" id="ARBA00023125"/>
    </source>
</evidence>
<gene>
    <name evidence="11" type="ORF">SAMN05444412_10782</name>
</gene>
<dbReference type="SMART" id="SM01232">
    <property type="entry name" value="H2TH"/>
    <property type="match status" value="1"/>
</dbReference>
<dbReference type="PROSITE" id="PS51068">
    <property type="entry name" value="FPG_CAT"/>
    <property type="match status" value="1"/>
</dbReference>
<evidence type="ECO:0000259" key="10">
    <source>
        <dbReference type="PROSITE" id="PS51068"/>
    </source>
</evidence>
<dbReference type="InterPro" id="IPR035937">
    <property type="entry name" value="FPG_N"/>
</dbReference>
<keyword evidence="4" id="KW-0378">Hydrolase</keyword>
<keyword evidence="6" id="KW-0234">DNA repair</keyword>
<evidence type="ECO:0000256" key="8">
    <source>
        <dbReference type="ARBA" id="ARBA00023268"/>
    </source>
</evidence>
<sequence length="259" mass="29366">MPELPDLEVLSLNLNPKIKGKTIKGIKVYRPKNLNVSTEKLKKRIENQAIREFRRDGKQLLMEFESGEILGFQLRLNGWIQFFKESNPHKYAVMELYFQGGTALVLTDPRGLAKALLNPVKPKGIDAMSSALTPEFLKEKMAGKSILIKKFLMDQDIIQGIGNRYSDEILWKAGISPFSICNKIPQEKIHVLSDAIKIVLGQTTKQILDHHPDNASGEILDFLLIHHPKKKKSPTGASIQTKLIDSRKTYFTSEQELYV</sequence>
<evidence type="ECO:0000256" key="1">
    <source>
        <dbReference type="ARBA" id="ARBA00001668"/>
    </source>
</evidence>
<dbReference type="Gene3D" id="3.20.190.10">
    <property type="entry name" value="MutM-like, N-terminal"/>
    <property type="match status" value="1"/>
</dbReference>
<dbReference type="EMBL" id="FNQC01000007">
    <property type="protein sequence ID" value="SDZ18521.1"/>
    <property type="molecule type" value="Genomic_DNA"/>
</dbReference>
<feature type="domain" description="Formamidopyrimidine-DNA glycosylase catalytic" evidence="10">
    <location>
        <begin position="2"/>
        <end position="113"/>
    </location>
</feature>
<dbReference type="InterPro" id="IPR012319">
    <property type="entry name" value="FPG_cat"/>
</dbReference>
<comment type="similarity">
    <text evidence="2">Belongs to the FPG family.</text>
</comment>
<dbReference type="Pfam" id="PF01149">
    <property type="entry name" value="Fapy_DNA_glyco"/>
    <property type="match status" value="1"/>
</dbReference>
<evidence type="ECO:0000256" key="3">
    <source>
        <dbReference type="ARBA" id="ARBA00022763"/>
    </source>
</evidence>
<dbReference type="SUPFAM" id="SSF46946">
    <property type="entry name" value="S13-like H2TH domain"/>
    <property type="match status" value="1"/>
</dbReference>
<dbReference type="RefSeq" id="WP_019597688.1">
    <property type="nucleotide sequence ID" value="NZ_FNQC01000007.1"/>
</dbReference>
<evidence type="ECO:0000256" key="4">
    <source>
        <dbReference type="ARBA" id="ARBA00022801"/>
    </source>
</evidence>
<keyword evidence="5" id="KW-0238">DNA-binding</keyword>
<evidence type="ECO:0000256" key="2">
    <source>
        <dbReference type="ARBA" id="ARBA00009409"/>
    </source>
</evidence>
<dbReference type="InterPro" id="IPR010979">
    <property type="entry name" value="Ribosomal_uS13-like_H2TH"/>
</dbReference>
<dbReference type="SUPFAM" id="SSF81624">
    <property type="entry name" value="N-terminal domain of MutM-like DNA repair proteins"/>
    <property type="match status" value="1"/>
</dbReference>
<reference evidence="11 12" key="1">
    <citation type="submission" date="2016-10" db="EMBL/GenBank/DDBJ databases">
        <authorList>
            <person name="Varghese N."/>
            <person name="Submissions S."/>
        </authorList>
    </citation>
    <scope>NUCLEOTIDE SEQUENCE [LARGE SCALE GENOMIC DNA]</scope>
    <source>
        <strain evidence="11 12">DSM 17997</strain>
    </source>
</reference>
<proteinExistence type="inferred from homology"/>
<protein>
    <submittedName>
        <fullName evidence="11">Formamidopyrimidine-DNA glycosylase</fullName>
    </submittedName>
</protein>
<keyword evidence="12" id="KW-1185">Reference proteome</keyword>
<dbReference type="PANTHER" id="PTHR22993:SF9">
    <property type="entry name" value="FORMAMIDOPYRIMIDINE-DNA GLYCOSYLASE"/>
    <property type="match status" value="1"/>
</dbReference>
<dbReference type="SMART" id="SM00898">
    <property type="entry name" value="Fapy_DNA_glyco"/>
    <property type="match status" value="1"/>
</dbReference>
<dbReference type="InterPro" id="IPR015886">
    <property type="entry name" value="H2TH_FPG"/>
</dbReference>
<keyword evidence="7" id="KW-0456">Lyase</keyword>
<comment type="caution">
    <text evidence="11">The sequence shown here is derived from an EMBL/GenBank/DDBJ whole genome shotgun (WGS) entry which is preliminary data.</text>
</comment>